<evidence type="ECO:0000313" key="1">
    <source>
        <dbReference type="EMBL" id="GAA6503280.1"/>
    </source>
</evidence>
<organism evidence="1 2">
    <name type="scientific">Blautia parvula</name>
    <dbReference type="NCBI Taxonomy" id="2877527"/>
    <lineage>
        <taxon>Bacteria</taxon>
        <taxon>Bacillati</taxon>
        <taxon>Bacillota</taxon>
        <taxon>Clostridia</taxon>
        <taxon>Lachnospirales</taxon>
        <taxon>Lachnospiraceae</taxon>
        <taxon>Blautia</taxon>
    </lineage>
</organism>
<reference evidence="1 2" key="1">
    <citation type="submission" date="2024-04" db="EMBL/GenBank/DDBJ databases">
        <title>Defined microbial consortia suppress multidrug-resistant proinflammatory Enterobacteriaceae via ecological control.</title>
        <authorList>
            <person name="Furuichi M."/>
            <person name="Kawaguchi T."/>
            <person name="Pust M."/>
            <person name="Yasuma K."/>
            <person name="Plichta D."/>
            <person name="Hasegawa N."/>
            <person name="Ohya T."/>
            <person name="Bhattarai S."/>
            <person name="Sasajima S."/>
            <person name="Aoto Y."/>
            <person name="Tuganbaev T."/>
            <person name="Yaginuma M."/>
            <person name="Ueda M."/>
            <person name="Okahashi N."/>
            <person name="Amafuji K."/>
            <person name="Kiridooshi Y."/>
            <person name="Sugita K."/>
            <person name="Strazar M."/>
            <person name="Skelly A."/>
            <person name="Suda W."/>
            <person name="Hattori M."/>
            <person name="Nakamoto N."/>
            <person name="Caballero S."/>
            <person name="Norman J."/>
            <person name="Olle B."/>
            <person name="Tanoue T."/>
            <person name="Arita M."/>
            <person name="Bucci V."/>
            <person name="Atarashi K."/>
            <person name="Xavier R."/>
            <person name="Honda K."/>
        </authorList>
    </citation>
    <scope>NUCLEOTIDE SEQUENCE [LARGE SCALE GENOMIC DNA]</scope>
    <source>
        <strain evidence="2">k34-0107-D12</strain>
    </source>
</reference>
<dbReference type="PANTHER" id="PTHR45661">
    <property type="entry name" value="SURFACE ANTIGEN"/>
    <property type="match status" value="1"/>
</dbReference>
<sequence length="270" mass="30901">MEYCVLERKNVIRAAEEDMQIPACYQMLGVCFLKNNIKVKNIKLPAVRVVGTEAFFNCTALRHAALPRVYVIKKGAFGNCSNLREILLPKTVRELGKGVFDGCRRMEKALFDPMGNCRILPDMTFANCRALSNVTLPEVMWTIGNQAFYKCESLEDIKFPEKLHRIENQAFYQCGFKSLHFPEHLEMIGESAFLKCKKLEYVFIPPSVQKIGKWAFHGCNNLKVLEILHDPQDVGEWLTNKNCVIRCRRGSKMETYAAQYGIQVEYADGI</sequence>
<dbReference type="InterPro" id="IPR026906">
    <property type="entry name" value="LRR_5"/>
</dbReference>
<dbReference type="InterPro" id="IPR032675">
    <property type="entry name" value="LRR_dom_sf"/>
</dbReference>
<dbReference type="InterPro" id="IPR053139">
    <property type="entry name" value="Surface_bspA-like"/>
</dbReference>
<dbReference type="RefSeq" id="WP_148392007.1">
    <property type="nucleotide sequence ID" value="NZ_BAABZQ010000001.1"/>
</dbReference>
<dbReference type="EMBL" id="BAABZQ010000001">
    <property type="protein sequence ID" value="GAA6503280.1"/>
    <property type="molecule type" value="Genomic_DNA"/>
</dbReference>
<dbReference type="SUPFAM" id="SSF52058">
    <property type="entry name" value="L domain-like"/>
    <property type="match status" value="1"/>
</dbReference>
<proteinExistence type="predicted"/>
<dbReference type="Gene3D" id="3.40.50.12480">
    <property type="match status" value="1"/>
</dbReference>
<dbReference type="Gene3D" id="3.80.10.10">
    <property type="entry name" value="Ribonuclease Inhibitor"/>
    <property type="match status" value="1"/>
</dbReference>
<comment type="caution">
    <text evidence="1">The sequence shown here is derived from an EMBL/GenBank/DDBJ whole genome shotgun (WGS) entry which is preliminary data.</text>
</comment>
<keyword evidence="2" id="KW-1185">Reference proteome</keyword>
<accession>A0ABQ0C3D9</accession>
<dbReference type="Pfam" id="PF13306">
    <property type="entry name" value="LRR_5"/>
    <property type="match status" value="1"/>
</dbReference>
<dbReference type="PANTHER" id="PTHR45661:SF3">
    <property type="entry name" value="IG-LIKE DOMAIN-CONTAINING PROTEIN"/>
    <property type="match status" value="1"/>
</dbReference>
<name>A0ABQ0C3D9_9FIRM</name>
<gene>
    <name evidence="1" type="ORF">K340107D12_60960</name>
</gene>
<protein>
    <recommendedName>
        <fullName evidence="3">Leucine-rich repeat domain-containing protein</fullName>
    </recommendedName>
</protein>
<evidence type="ECO:0008006" key="3">
    <source>
        <dbReference type="Google" id="ProtNLM"/>
    </source>
</evidence>
<evidence type="ECO:0000313" key="2">
    <source>
        <dbReference type="Proteomes" id="UP001600941"/>
    </source>
</evidence>
<dbReference type="Proteomes" id="UP001600941">
    <property type="component" value="Unassembled WGS sequence"/>
</dbReference>